<comment type="subcellular location">
    <subcellularLocation>
        <location evidence="1">Membrane</location>
        <topology evidence="1">Single-pass membrane protein</topology>
    </subcellularLocation>
</comment>
<evidence type="ECO:0000256" key="5">
    <source>
        <dbReference type="ARBA" id="ARBA00044104"/>
    </source>
</evidence>
<feature type="domain" description="Menorin-like" evidence="9">
    <location>
        <begin position="371"/>
        <end position="598"/>
    </location>
</feature>
<dbReference type="Pfam" id="PF10223">
    <property type="entry name" value="Menorin_N"/>
    <property type="match status" value="2"/>
</dbReference>
<accession>A0ABD1KEC5</accession>
<evidence type="ECO:0000256" key="7">
    <source>
        <dbReference type="SAM" id="MobiDB-lite"/>
    </source>
</evidence>
<feature type="transmembrane region" description="Helical" evidence="8">
    <location>
        <begin position="39"/>
        <end position="62"/>
    </location>
</feature>
<reference evidence="10 11" key="1">
    <citation type="submission" date="2024-09" db="EMBL/GenBank/DDBJ databases">
        <title>A chromosome-level genome assembly of Gray's grenadier anchovy, Coilia grayii.</title>
        <authorList>
            <person name="Fu Z."/>
        </authorList>
    </citation>
    <scope>NUCLEOTIDE SEQUENCE [LARGE SCALE GENOMIC DNA]</scope>
    <source>
        <strain evidence="10">G4</strain>
        <tissue evidence="10">Muscle</tissue>
    </source>
</reference>
<proteinExistence type="inferred from homology"/>
<protein>
    <recommendedName>
        <fullName evidence="5">Protein FAM151A</fullName>
    </recommendedName>
</protein>
<gene>
    <name evidence="10" type="ORF">ACEWY4_006707</name>
</gene>
<dbReference type="AlphaFoldDB" id="A0ABD1KEC5"/>
<feature type="domain" description="Menorin-like" evidence="9">
    <location>
        <begin position="97"/>
        <end position="335"/>
    </location>
</feature>
<keyword evidence="3 8" id="KW-1133">Transmembrane helix</keyword>
<keyword evidence="11" id="KW-1185">Reference proteome</keyword>
<evidence type="ECO:0000256" key="1">
    <source>
        <dbReference type="ARBA" id="ARBA00004167"/>
    </source>
</evidence>
<feature type="compositionally biased region" description="Basic and acidic residues" evidence="7">
    <location>
        <begin position="1"/>
        <end position="26"/>
    </location>
</feature>
<name>A0ABD1KEC5_9TELE</name>
<evidence type="ECO:0000259" key="9">
    <source>
        <dbReference type="Pfam" id="PF10223"/>
    </source>
</evidence>
<evidence type="ECO:0000313" key="11">
    <source>
        <dbReference type="Proteomes" id="UP001591681"/>
    </source>
</evidence>
<comment type="caution">
    <text evidence="10">The sequence shown here is derived from an EMBL/GenBank/DDBJ whole genome shotgun (WGS) entry which is preliminary data.</text>
</comment>
<dbReference type="Proteomes" id="UP001591681">
    <property type="component" value="Unassembled WGS sequence"/>
</dbReference>
<evidence type="ECO:0000313" key="10">
    <source>
        <dbReference type="EMBL" id="KAL2097500.1"/>
    </source>
</evidence>
<evidence type="ECO:0000256" key="2">
    <source>
        <dbReference type="ARBA" id="ARBA00022692"/>
    </source>
</evidence>
<comment type="similarity">
    <text evidence="6">Belongs to the menorin family.</text>
</comment>
<dbReference type="PANTHER" id="PTHR21184:SF4">
    <property type="entry name" value="PROTEIN FAM151A"/>
    <property type="match status" value="1"/>
</dbReference>
<organism evidence="10 11">
    <name type="scientific">Coilia grayii</name>
    <name type="common">Gray's grenadier anchovy</name>
    <dbReference type="NCBI Taxonomy" id="363190"/>
    <lineage>
        <taxon>Eukaryota</taxon>
        <taxon>Metazoa</taxon>
        <taxon>Chordata</taxon>
        <taxon>Craniata</taxon>
        <taxon>Vertebrata</taxon>
        <taxon>Euteleostomi</taxon>
        <taxon>Actinopterygii</taxon>
        <taxon>Neopterygii</taxon>
        <taxon>Teleostei</taxon>
        <taxon>Clupei</taxon>
        <taxon>Clupeiformes</taxon>
        <taxon>Clupeoidei</taxon>
        <taxon>Engraulidae</taxon>
        <taxon>Coilinae</taxon>
        <taxon>Coilia</taxon>
    </lineage>
</organism>
<feature type="region of interest" description="Disordered" evidence="7">
    <location>
        <begin position="1"/>
        <end position="29"/>
    </location>
</feature>
<dbReference type="PANTHER" id="PTHR21184">
    <property type="entry name" value="MENORIN (DENDRITIC BRANCHING PROTEIN)"/>
    <property type="match status" value="1"/>
</dbReference>
<dbReference type="InterPro" id="IPR019356">
    <property type="entry name" value="Menorin_dom"/>
</dbReference>
<dbReference type="EMBL" id="JBHFQA010000006">
    <property type="protein sequence ID" value="KAL2097500.1"/>
    <property type="molecule type" value="Genomic_DNA"/>
</dbReference>
<keyword evidence="4 8" id="KW-0472">Membrane</keyword>
<evidence type="ECO:0000256" key="6">
    <source>
        <dbReference type="ARBA" id="ARBA00044953"/>
    </source>
</evidence>
<dbReference type="GO" id="GO:0016020">
    <property type="term" value="C:membrane"/>
    <property type="evidence" value="ECO:0007669"/>
    <property type="project" value="UniProtKB-SubCell"/>
</dbReference>
<sequence>MDNNYKEEAGKEKMEDEERDDEESRQSKSVMSRCSREQFIMLCVAGGLLLLLLVIAIPAIILTQSSGSGSCPVKVPFPPDGDMLDFLMRNGKIQDKDGLHATWYHSANNKAQLDEALKSSVMVLEADVQIEGYGTINQTNTPIMAHPPDVYSDNTLQEWIDRVLESDKGIKLDFKSIEAVEPSLQILRAKNQTAQINRPVWVNADIIHGPNVPGFIPVVDGTRFIQLIQQTFPEVTISPGWKVLYLSLFPNNTYTQAMMTDMYDAIRHVPQKITFPIMAVMAKRGWPHISWLLSQSSSFSLTLWQGKENPTVNDLLFIRDNSNPQRVYYDIYEPVLSQFKEAAKQRNRPRRFYPGGDLIDYFKPRDNYGWNIQWQTVTSRQFLMSLLKDSTGGMLVIPVVSSAGHPKSPVVQSAEFEELPLEECLDLILASPKPWGLYLQVKSPSQLAPSLQLLSKAYNQEHLYHPSWINMEVSHGAFQTPGYIRGEDFLSTVETEFPFVTLAPAWPKEALSEGYTPALVEDMLQLLRDVYQDVSLQLSTKSLGRADAGLHHLRAAHKRFSLAVEIDPETDQRTCLQYIMSLRQMGGHRIFLNIPQNYMSELSSKVDNF</sequence>
<evidence type="ECO:0000256" key="8">
    <source>
        <dbReference type="SAM" id="Phobius"/>
    </source>
</evidence>
<evidence type="ECO:0000256" key="4">
    <source>
        <dbReference type="ARBA" id="ARBA00023136"/>
    </source>
</evidence>
<evidence type="ECO:0000256" key="3">
    <source>
        <dbReference type="ARBA" id="ARBA00022989"/>
    </source>
</evidence>
<keyword evidence="2 8" id="KW-0812">Transmembrane</keyword>